<reference evidence="1 2" key="1">
    <citation type="journal article" date="2011" name="Front. Microbiol.">
        <title>Genomic signatures of strain selection and enhancement in Bacillus atrophaeus var. globigii, a historical biowarfare simulant.</title>
        <authorList>
            <person name="Gibbons H.S."/>
            <person name="Broomall S.M."/>
            <person name="McNew L.A."/>
            <person name="Daligault H."/>
            <person name="Chapman C."/>
            <person name="Bruce D."/>
            <person name="Karavis M."/>
            <person name="Krepps M."/>
            <person name="McGregor P.A."/>
            <person name="Hong C."/>
            <person name="Park K.H."/>
            <person name="Akmal A."/>
            <person name="Feldman A."/>
            <person name="Lin J.S."/>
            <person name="Chang W.E."/>
            <person name="Higgs B.W."/>
            <person name="Demirev P."/>
            <person name="Lindquist J."/>
            <person name="Liem A."/>
            <person name="Fochler E."/>
            <person name="Read T.D."/>
            <person name="Tapia R."/>
            <person name="Johnson S."/>
            <person name="Bishop-Lilly K.A."/>
            <person name="Detter C."/>
            <person name="Han C."/>
            <person name="Sozhamannan S."/>
            <person name="Rosenzweig C.N."/>
            <person name="Skowronski E.W."/>
        </authorList>
    </citation>
    <scope>NUCLEOTIDE SEQUENCE [LARGE SCALE GENOMIC DNA]</scope>
    <source>
        <strain evidence="1 2">AK5</strain>
    </source>
</reference>
<proteinExistence type="predicted"/>
<organism evidence="1 2">
    <name type="scientific">Aliidiomarina haloalkalitolerans</name>
    <dbReference type="NCBI Taxonomy" id="859059"/>
    <lineage>
        <taxon>Bacteria</taxon>
        <taxon>Pseudomonadati</taxon>
        <taxon>Pseudomonadota</taxon>
        <taxon>Gammaproteobacteria</taxon>
        <taxon>Alteromonadales</taxon>
        <taxon>Idiomarinaceae</taxon>
        <taxon>Aliidiomarina</taxon>
    </lineage>
</organism>
<evidence type="ECO:0000313" key="1">
    <source>
        <dbReference type="EMBL" id="RUO18621.1"/>
    </source>
</evidence>
<dbReference type="RefSeq" id="WP_126793788.1">
    <property type="nucleotide sequence ID" value="NZ_PIPI01000008.1"/>
</dbReference>
<dbReference type="AlphaFoldDB" id="A0A432VQS9"/>
<dbReference type="EMBL" id="PIPI01000008">
    <property type="protein sequence ID" value="RUO18621.1"/>
    <property type="molecule type" value="Genomic_DNA"/>
</dbReference>
<protein>
    <submittedName>
        <fullName evidence="1">Uncharacterized protein</fullName>
    </submittedName>
</protein>
<evidence type="ECO:0000313" key="2">
    <source>
        <dbReference type="Proteomes" id="UP000288212"/>
    </source>
</evidence>
<gene>
    <name evidence="1" type="ORF">CWE06_10280</name>
</gene>
<keyword evidence="2" id="KW-1185">Reference proteome</keyword>
<comment type="caution">
    <text evidence="1">The sequence shown here is derived from an EMBL/GenBank/DDBJ whole genome shotgun (WGS) entry which is preliminary data.</text>
</comment>
<accession>A0A432VQS9</accession>
<dbReference type="Proteomes" id="UP000288212">
    <property type="component" value="Unassembled WGS sequence"/>
</dbReference>
<name>A0A432VQS9_9GAMM</name>
<sequence>MNMVWVFLSLSVFFGQESSTVTLEREQLQAYQRQLEEVGTSRQAQLSLRNLTLQEQQLLLEVRVARLLLQNAELQTQLQVQLQAQLQAQNQQQQTGQLQARQRLEQSLRNVQVIAVMRVGDHGSARLRVNQTLRLVRDGDIWQPGVQIQVGSIWVDFVMTERSARAHTQRVYLESTEERR</sequence>